<organism evidence="2 3">
    <name type="scientific">Elysia crispata</name>
    <name type="common">lettuce slug</name>
    <dbReference type="NCBI Taxonomy" id="231223"/>
    <lineage>
        <taxon>Eukaryota</taxon>
        <taxon>Metazoa</taxon>
        <taxon>Spiralia</taxon>
        <taxon>Lophotrochozoa</taxon>
        <taxon>Mollusca</taxon>
        <taxon>Gastropoda</taxon>
        <taxon>Heterobranchia</taxon>
        <taxon>Euthyneura</taxon>
        <taxon>Panpulmonata</taxon>
        <taxon>Sacoglossa</taxon>
        <taxon>Placobranchoidea</taxon>
        <taxon>Plakobranchidae</taxon>
        <taxon>Elysia</taxon>
    </lineage>
</organism>
<evidence type="ECO:0000256" key="1">
    <source>
        <dbReference type="SAM" id="MobiDB-lite"/>
    </source>
</evidence>
<proteinExistence type="predicted"/>
<dbReference type="Gene3D" id="1.10.1170.10">
    <property type="entry name" value="Inhibitor Of Apoptosis Protein (2mihbC-IAP-1), Chain A"/>
    <property type="match status" value="1"/>
</dbReference>
<dbReference type="InterPro" id="IPR011029">
    <property type="entry name" value="DEATH-like_dom_sf"/>
</dbReference>
<keyword evidence="3" id="KW-1185">Reference proteome</keyword>
<gene>
    <name evidence="2" type="ORF">RRG08_021098</name>
</gene>
<feature type="region of interest" description="Disordered" evidence="1">
    <location>
        <begin position="1"/>
        <end position="38"/>
    </location>
</feature>
<protein>
    <recommendedName>
        <fullName evidence="4">RING-type domain-containing protein</fullName>
    </recommendedName>
</protein>
<accession>A0AAE1DB02</accession>
<comment type="caution">
    <text evidence="2">The sequence shown here is derived from an EMBL/GenBank/DDBJ whole genome shotgun (WGS) entry which is preliminary data.</text>
</comment>
<dbReference type="EMBL" id="JAWDGP010004573">
    <property type="protein sequence ID" value="KAK3763275.1"/>
    <property type="molecule type" value="Genomic_DNA"/>
</dbReference>
<dbReference type="AlphaFoldDB" id="A0AAE1DB02"/>
<evidence type="ECO:0000313" key="2">
    <source>
        <dbReference type="EMBL" id="KAK3763275.1"/>
    </source>
</evidence>
<reference evidence="2" key="1">
    <citation type="journal article" date="2023" name="G3 (Bethesda)">
        <title>A reference genome for the long-term kleptoplast-retaining sea slug Elysia crispata morphotype clarki.</title>
        <authorList>
            <person name="Eastman K.E."/>
            <person name="Pendleton A.L."/>
            <person name="Shaikh M.A."/>
            <person name="Suttiyut T."/>
            <person name="Ogas R."/>
            <person name="Tomko P."/>
            <person name="Gavelis G."/>
            <person name="Widhalm J.R."/>
            <person name="Wisecaver J.H."/>
        </authorList>
    </citation>
    <scope>NUCLEOTIDE SEQUENCE</scope>
    <source>
        <strain evidence="2">ECLA1</strain>
    </source>
</reference>
<name>A0AAE1DB02_9GAST</name>
<dbReference type="Proteomes" id="UP001283361">
    <property type="component" value="Unassembled WGS sequence"/>
</dbReference>
<dbReference type="Gene3D" id="1.10.533.10">
    <property type="entry name" value="Death Domain, Fas"/>
    <property type="match status" value="1"/>
</dbReference>
<evidence type="ECO:0000313" key="3">
    <source>
        <dbReference type="Proteomes" id="UP001283361"/>
    </source>
</evidence>
<sequence>MPKRRKANDPDPESQCVVRRPRRLRPNPQRHPLPIGQNGTTEYLRALDFRPSSSDIDIQRRNDISISDERQKMKIKRHLASLDWCKVCLQGNQPVAFINFPCGHMTHCACCNPHVTRCCTCQGRIVNTVPCPVQQYNGRFFFNEWFNSRE</sequence>
<evidence type="ECO:0008006" key="4">
    <source>
        <dbReference type="Google" id="ProtNLM"/>
    </source>
</evidence>